<keyword evidence="4" id="KW-1185">Reference proteome</keyword>
<dbReference type="RefSeq" id="WP_248950396.1">
    <property type="nucleotide sequence ID" value="NZ_JAKILB010000006.1"/>
</dbReference>
<protein>
    <submittedName>
        <fullName evidence="3">BatD family protein</fullName>
    </submittedName>
</protein>
<gene>
    <name evidence="3" type="ORF">L2740_11765</name>
</gene>
<dbReference type="AlphaFoldDB" id="A0A9X2CES3"/>
<keyword evidence="1" id="KW-0812">Transmembrane</keyword>
<evidence type="ECO:0000256" key="1">
    <source>
        <dbReference type="SAM" id="Phobius"/>
    </source>
</evidence>
<organism evidence="3 4">
    <name type="scientific">Shewanella pneumatophori</name>
    <dbReference type="NCBI Taxonomy" id="314092"/>
    <lineage>
        <taxon>Bacteria</taxon>
        <taxon>Pseudomonadati</taxon>
        <taxon>Pseudomonadota</taxon>
        <taxon>Gammaproteobacteria</taxon>
        <taxon>Alteromonadales</taxon>
        <taxon>Shewanellaceae</taxon>
        <taxon>Shewanella</taxon>
    </lineage>
</organism>
<proteinExistence type="predicted"/>
<feature type="chain" id="PRO_5040901429" evidence="2">
    <location>
        <begin position="22"/>
        <end position="559"/>
    </location>
</feature>
<feature type="signal peptide" evidence="2">
    <location>
        <begin position="1"/>
        <end position="21"/>
    </location>
</feature>
<comment type="caution">
    <text evidence="3">The sequence shown here is derived from an EMBL/GenBank/DDBJ whole genome shotgun (WGS) entry which is preliminary data.</text>
</comment>
<dbReference type="PANTHER" id="PTHR40940:SF1">
    <property type="entry name" value="PROTEIN BATD"/>
    <property type="match status" value="1"/>
</dbReference>
<evidence type="ECO:0000313" key="4">
    <source>
        <dbReference type="Proteomes" id="UP001139293"/>
    </source>
</evidence>
<dbReference type="InterPro" id="IPR025738">
    <property type="entry name" value="BatD"/>
</dbReference>
<keyword evidence="1" id="KW-1133">Transmembrane helix</keyword>
<dbReference type="EMBL" id="JAKILB010000006">
    <property type="protein sequence ID" value="MCL1139217.1"/>
    <property type="molecule type" value="Genomic_DNA"/>
</dbReference>
<reference evidence="3" key="1">
    <citation type="submission" date="2022-01" db="EMBL/GenBank/DDBJ databases">
        <title>Whole genome-based taxonomy of the Shewanellaceae.</title>
        <authorList>
            <person name="Martin-Rodriguez A.J."/>
        </authorList>
    </citation>
    <scope>NUCLEOTIDE SEQUENCE</scope>
    <source>
        <strain evidence="3">KCTC 23973</strain>
    </source>
</reference>
<accession>A0A9X2CES3</accession>
<evidence type="ECO:0000256" key="2">
    <source>
        <dbReference type="SAM" id="SignalP"/>
    </source>
</evidence>
<sequence>MVIRSIFVLALLALTAFPASALTQLQASVDSNPIMEGETLVLTVTADDDINSGKLNTSALLKDFMVGRTSISRSKKIMNFDASNETRWQVLLSPKKAGNVVIPAFTIDGVSSTPIKLSVLKAGSQPQQMQNIFMRASLSNEEVYVGQMLTYKVKLYLALELQRGVLNAPDLNGAQIKQLGEDSDSTEIVNGRRYRVIERNYSIIADQPGELSITGASFAGDVLVQSRRNGAMFSFNESKPTQTQAPDIKVQIKPIPQDYHGEWLVSDLVVLKEDWPDKTVEYNIGDPITRTITLLASNTDETSLPEISLSTPAALKTYPEKAQRNTFLRENQMVAQLTQTTAIVATSGGTYTLPEIKVPWWNPHLNKQQFATLPARTIVIKGAIAAAPQQQQQLQTPEPATNTSAGFWPWLSLVLALLWLITLMLWINARKQNKAKPTTKAVITSASPSSSFAELKAACDANNPTRVLNSISRYYTELYQRPMSLSQIAMTDDFIAKSINLIQKAAYAPVNTSSVNTSPVSGLQSQAEAVDYAKLINVVKAAKAQQQSVNTSALGKLNP</sequence>
<name>A0A9X2CES3_9GAMM</name>
<dbReference type="Pfam" id="PF13584">
    <property type="entry name" value="BatD"/>
    <property type="match status" value="2"/>
</dbReference>
<dbReference type="Proteomes" id="UP001139293">
    <property type="component" value="Unassembled WGS sequence"/>
</dbReference>
<keyword evidence="2" id="KW-0732">Signal</keyword>
<dbReference type="PANTHER" id="PTHR40940">
    <property type="entry name" value="PROTEIN BATD-RELATED"/>
    <property type="match status" value="1"/>
</dbReference>
<evidence type="ECO:0000313" key="3">
    <source>
        <dbReference type="EMBL" id="MCL1139217.1"/>
    </source>
</evidence>
<keyword evidence="1" id="KW-0472">Membrane</keyword>
<feature type="transmembrane region" description="Helical" evidence="1">
    <location>
        <begin position="407"/>
        <end position="427"/>
    </location>
</feature>